<reference evidence="5" key="2">
    <citation type="submission" date="2025-09" db="UniProtKB">
        <authorList>
            <consortium name="Ensembl"/>
        </authorList>
    </citation>
    <scope>IDENTIFICATION</scope>
</reference>
<dbReference type="GeneTree" id="ENSGT01130000281150"/>
<dbReference type="GO" id="GO:0045454">
    <property type="term" value="P:cell redox homeostasis"/>
    <property type="evidence" value="ECO:0007669"/>
    <property type="project" value="TreeGrafter"/>
</dbReference>
<protein>
    <submittedName>
        <fullName evidence="5">Uncharacterized protein</fullName>
    </submittedName>
</protein>
<reference evidence="5" key="1">
    <citation type="submission" date="2025-08" db="UniProtKB">
        <authorList>
            <consortium name="Ensembl"/>
        </authorList>
    </citation>
    <scope>IDENTIFICATION</scope>
</reference>
<evidence type="ECO:0000256" key="2">
    <source>
        <dbReference type="ARBA" id="ARBA00022862"/>
    </source>
</evidence>
<evidence type="ECO:0000256" key="4">
    <source>
        <dbReference type="PIRSR" id="PIRSR637944-1"/>
    </source>
</evidence>
<dbReference type="GO" id="GO:0042744">
    <property type="term" value="P:hydrogen peroxide catabolic process"/>
    <property type="evidence" value="ECO:0007669"/>
    <property type="project" value="TreeGrafter"/>
</dbReference>
<sequence>MVAGVGRVAALWALRRRAGHLLASAAAESVAATAAPAAARRQPEGSGRWVPRGAPRFSSAAAAMAPVKVGGDIPSVEVFEGEPGNKVNLCKGKKGVLFRVPGASTPGCKVRLLADPTGAFGKDTDLLLGNSLVALFGNPRLKRSEEPHSSEGPAHTHWEEVCLPCIHVK</sequence>
<dbReference type="Ensembl" id="ENSPSMT00000036105.1">
    <property type="protein sequence ID" value="ENSPSMP00000031288.1"/>
    <property type="gene ID" value="ENSPSMG00000021700.1"/>
</dbReference>
<proteinExistence type="predicted"/>
<keyword evidence="1" id="KW-0575">Peroxidase</keyword>
<evidence type="ECO:0000313" key="5">
    <source>
        <dbReference type="Ensembl" id="ENSPSMP00000031288.1"/>
    </source>
</evidence>
<dbReference type="PANTHER" id="PTHR10430:SF16">
    <property type="entry name" value="PEROXIREDOXIN-5, MITOCHONDRIAL"/>
    <property type="match status" value="1"/>
</dbReference>
<dbReference type="PANTHER" id="PTHR10430">
    <property type="entry name" value="PEROXIREDOXIN"/>
    <property type="match status" value="1"/>
</dbReference>
<dbReference type="SUPFAM" id="SSF52833">
    <property type="entry name" value="Thioredoxin-like"/>
    <property type="match status" value="1"/>
</dbReference>
<evidence type="ECO:0000256" key="3">
    <source>
        <dbReference type="ARBA" id="ARBA00023002"/>
    </source>
</evidence>
<evidence type="ECO:0000256" key="1">
    <source>
        <dbReference type="ARBA" id="ARBA00022559"/>
    </source>
</evidence>
<dbReference type="InterPro" id="IPR037944">
    <property type="entry name" value="PRX5-like"/>
</dbReference>
<dbReference type="GO" id="GO:0005777">
    <property type="term" value="C:peroxisome"/>
    <property type="evidence" value="ECO:0007669"/>
    <property type="project" value="TreeGrafter"/>
</dbReference>
<dbReference type="GO" id="GO:0034599">
    <property type="term" value="P:cellular response to oxidative stress"/>
    <property type="evidence" value="ECO:0007669"/>
    <property type="project" value="InterPro"/>
</dbReference>
<dbReference type="GO" id="GO:0005739">
    <property type="term" value="C:mitochondrion"/>
    <property type="evidence" value="ECO:0007669"/>
    <property type="project" value="TreeGrafter"/>
</dbReference>
<feature type="active site" description="Cysteine sulfenic acid (-SOH) intermediate" evidence="4">
    <location>
        <position position="108"/>
    </location>
</feature>
<keyword evidence="3" id="KW-0560">Oxidoreductase</keyword>
<name>A0A8C9ABU1_PROSS</name>
<dbReference type="Proteomes" id="UP000694414">
    <property type="component" value="Unplaced"/>
</dbReference>
<dbReference type="InterPro" id="IPR036249">
    <property type="entry name" value="Thioredoxin-like_sf"/>
</dbReference>
<dbReference type="AlphaFoldDB" id="A0A8C9ABU1"/>
<organism evidence="5 6">
    <name type="scientific">Prolemur simus</name>
    <name type="common">Greater bamboo lemur</name>
    <name type="synonym">Hapalemur simus</name>
    <dbReference type="NCBI Taxonomy" id="1328070"/>
    <lineage>
        <taxon>Eukaryota</taxon>
        <taxon>Metazoa</taxon>
        <taxon>Chordata</taxon>
        <taxon>Craniata</taxon>
        <taxon>Vertebrata</taxon>
        <taxon>Euteleostomi</taxon>
        <taxon>Mammalia</taxon>
        <taxon>Eutheria</taxon>
        <taxon>Euarchontoglires</taxon>
        <taxon>Primates</taxon>
        <taxon>Strepsirrhini</taxon>
        <taxon>Lemuriformes</taxon>
        <taxon>Lemuridae</taxon>
        <taxon>Prolemur</taxon>
    </lineage>
</organism>
<evidence type="ECO:0000313" key="6">
    <source>
        <dbReference type="Proteomes" id="UP000694414"/>
    </source>
</evidence>
<accession>A0A8C9ABU1</accession>
<keyword evidence="6" id="KW-1185">Reference proteome</keyword>
<dbReference type="Gene3D" id="3.40.30.10">
    <property type="entry name" value="Glutaredoxin"/>
    <property type="match status" value="1"/>
</dbReference>
<dbReference type="GO" id="GO:0008379">
    <property type="term" value="F:thioredoxin peroxidase activity"/>
    <property type="evidence" value="ECO:0007669"/>
    <property type="project" value="InterPro"/>
</dbReference>
<keyword evidence="2" id="KW-0049">Antioxidant</keyword>